<gene>
    <name evidence="3" type="ORF">CS062_04015</name>
</gene>
<name>A0A2G9CDV4_9BURK</name>
<keyword evidence="2" id="KW-0732">Signal</keyword>
<evidence type="ECO:0000256" key="1">
    <source>
        <dbReference type="SAM" id="MobiDB-lite"/>
    </source>
</evidence>
<evidence type="ECO:0000256" key="2">
    <source>
        <dbReference type="SAM" id="SignalP"/>
    </source>
</evidence>
<protein>
    <submittedName>
        <fullName evidence="3">Uncharacterized protein</fullName>
    </submittedName>
</protein>
<accession>A0A2G9CDV4</accession>
<evidence type="ECO:0000313" key="3">
    <source>
        <dbReference type="EMBL" id="PIM54555.1"/>
    </source>
</evidence>
<dbReference type="EMBL" id="PEOG01000009">
    <property type="protein sequence ID" value="PIM54555.1"/>
    <property type="molecule type" value="Genomic_DNA"/>
</dbReference>
<proteinExistence type="predicted"/>
<organism evidence="3 4">
    <name type="scientific">Roseateles chitinivorans</name>
    <dbReference type="NCBI Taxonomy" id="2917965"/>
    <lineage>
        <taxon>Bacteria</taxon>
        <taxon>Pseudomonadati</taxon>
        <taxon>Pseudomonadota</taxon>
        <taxon>Betaproteobacteria</taxon>
        <taxon>Burkholderiales</taxon>
        <taxon>Sphaerotilaceae</taxon>
        <taxon>Roseateles</taxon>
    </lineage>
</organism>
<feature type="signal peptide" evidence="2">
    <location>
        <begin position="1"/>
        <end position="34"/>
    </location>
</feature>
<dbReference type="AlphaFoldDB" id="A0A2G9CDV4"/>
<feature type="region of interest" description="Disordered" evidence="1">
    <location>
        <begin position="259"/>
        <end position="288"/>
    </location>
</feature>
<sequence>MIPMPRSALIASKAPFPSRPLLLCSALLAAQAQAQTQAQAPGAAPSVFSAEVQDANRAGGVTTTDAGNGPVRATLSGMEPPRVVTATDSRPAAFELNWSPIKMPTGQKTALLGAHYMVAINEDWGIGPAAYGAAQGEFGGLFTVGFNLQRRFRVGPNLHLAASVYAGAGGGVSSDRVRPGGGLMLRPELSLRGEFGNWYAGVGVSHVTFPNGNGNIKDTGVAFTLGRMDRFLSFNPSDSGSPGRAGDRTGMGFDEIALSAGVEKPRSGSRTRGGAPLTGRKGKAGGDLRQYFGDGSSWWGLEASGAASGGHDGYMEILANAGQDWGIGSQRLRVGGQLSFGLGGGGDMDTGNGWLVRVGPTLRWITPWGPTLRLDAGYMKAPWGHYDSFQVRGSLALPLEKVSRILNTPPLESGTVRAQTLYLSMPYFKEFKFKDGSRDNVTGLGIGMTRDFGGPWYGVAHAGSAALGKAGAFSYGMFGLGAQSPKWNGLRVGAEALVGAAGGGGVSVGGGAVTQGEVWTQWEGTGRDRLRVKVGVGQWKALGGEKHSTPMVSLNIGWAFGTLGPAAKR</sequence>
<dbReference type="Proteomes" id="UP000231501">
    <property type="component" value="Unassembled WGS sequence"/>
</dbReference>
<feature type="chain" id="PRO_5013936878" evidence="2">
    <location>
        <begin position="35"/>
        <end position="569"/>
    </location>
</feature>
<comment type="caution">
    <text evidence="3">The sequence shown here is derived from an EMBL/GenBank/DDBJ whole genome shotgun (WGS) entry which is preliminary data.</text>
</comment>
<evidence type="ECO:0000313" key="4">
    <source>
        <dbReference type="Proteomes" id="UP000231501"/>
    </source>
</evidence>
<reference evidence="3 4" key="1">
    <citation type="submission" date="2017-11" db="EMBL/GenBank/DDBJ databases">
        <title>Draft genome sequence of Mitsuaria sp. HWN-4.</title>
        <authorList>
            <person name="Gundlapally S.R."/>
        </authorList>
    </citation>
    <scope>NUCLEOTIDE SEQUENCE [LARGE SCALE GENOMIC DNA]</scope>
    <source>
        <strain evidence="3 4">HWN-4</strain>
    </source>
</reference>
<keyword evidence="4" id="KW-1185">Reference proteome</keyword>